<dbReference type="PROSITE" id="PS51318">
    <property type="entry name" value="TAT"/>
    <property type="match status" value="1"/>
</dbReference>
<dbReference type="PANTHER" id="PTHR48081:SF6">
    <property type="entry name" value="PEPTIDASE S9 PROLYL OLIGOPEPTIDASE CATALYTIC DOMAIN-CONTAINING PROTEIN"/>
    <property type="match status" value="1"/>
</dbReference>
<feature type="chain" id="PRO_5013386904" evidence="2">
    <location>
        <begin position="23"/>
        <end position="326"/>
    </location>
</feature>
<dbReference type="AlphaFoldDB" id="A0A1T5B2B7"/>
<dbReference type="InterPro" id="IPR029058">
    <property type="entry name" value="AB_hydrolase_fold"/>
</dbReference>
<dbReference type="SUPFAM" id="SSF53474">
    <property type="entry name" value="alpha/beta-Hydrolases"/>
    <property type="match status" value="1"/>
</dbReference>
<evidence type="ECO:0000259" key="3">
    <source>
        <dbReference type="Pfam" id="PF20434"/>
    </source>
</evidence>
<dbReference type="InterPro" id="IPR006311">
    <property type="entry name" value="TAT_signal"/>
</dbReference>
<gene>
    <name evidence="4" type="ORF">SAMN06295937_100577</name>
</gene>
<accession>A0A1T5B2B7</accession>
<reference evidence="5" key="1">
    <citation type="submission" date="2017-02" db="EMBL/GenBank/DDBJ databases">
        <authorList>
            <person name="Varghese N."/>
            <person name="Submissions S."/>
        </authorList>
    </citation>
    <scope>NUCLEOTIDE SEQUENCE [LARGE SCALE GENOMIC DNA]</scope>
    <source>
        <strain evidence="5">R11H</strain>
    </source>
</reference>
<evidence type="ECO:0000313" key="5">
    <source>
        <dbReference type="Proteomes" id="UP000190044"/>
    </source>
</evidence>
<dbReference type="PANTHER" id="PTHR48081">
    <property type="entry name" value="AB HYDROLASE SUPERFAMILY PROTEIN C4A8.06C"/>
    <property type="match status" value="1"/>
</dbReference>
<dbReference type="RefSeq" id="WP_079637681.1">
    <property type="nucleotide sequence ID" value="NZ_FUYP01000005.1"/>
</dbReference>
<proteinExistence type="predicted"/>
<evidence type="ECO:0000256" key="1">
    <source>
        <dbReference type="ARBA" id="ARBA00022801"/>
    </source>
</evidence>
<keyword evidence="1" id="KW-0378">Hydrolase</keyword>
<evidence type="ECO:0000313" key="4">
    <source>
        <dbReference type="EMBL" id="SKB41388.1"/>
    </source>
</evidence>
<name>A0A1T5B2B7_9SPHN</name>
<dbReference type="InterPro" id="IPR049492">
    <property type="entry name" value="BD-FAE-like_dom"/>
</dbReference>
<sequence length="326" mass="34765">MTLGRRSLLAAGLALPVASAAAAGAREVWTRPAGLAPDGSIALWPDGHIAAPPRLAERTVQRSEDPQASDRMLEHIARPRLDVFRPAKPNGAAAILAPGGGYRYVVVDKEGYELARWLAARGVTAYVLFYRLPGDGWQNGADVPLADAQRAVRLVRSRAAIDGIDPARVAFGGFSAGGHVATSLLTRFDAKVYDPIDAADALPTRPDALAGIYPVVSMDPAIAHPGSREKLIGADADAAREKAYSPERNVRADQPPLWLLHAEDDDVVKVENSARLREATRGVGAPVEAHFFERGGHGFGLMKSAGLPVAIWPELLWNWLGSHGNV</sequence>
<feature type="signal peptide" evidence="2">
    <location>
        <begin position="1"/>
        <end position="22"/>
    </location>
</feature>
<dbReference type="InterPro" id="IPR050300">
    <property type="entry name" value="GDXG_lipolytic_enzyme"/>
</dbReference>
<organism evidence="4 5">
    <name type="scientific">Sphingopyxis flava</name>
    <dbReference type="NCBI Taxonomy" id="1507287"/>
    <lineage>
        <taxon>Bacteria</taxon>
        <taxon>Pseudomonadati</taxon>
        <taxon>Pseudomonadota</taxon>
        <taxon>Alphaproteobacteria</taxon>
        <taxon>Sphingomonadales</taxon>
        <taxon>Sphingomonadaceae</taxon>
        <taxon>Sphingopyxis</taxon>
    </lineage>
</organism>
<dbReference type="GO" id="GO:0016787">
    <property type="term" value="F:hydrolase activity"/>
    <property type="evidence" value="ECO:0007669"/>
    <property type="project" value="UniProtKB-KW"/>
</dbReference>
<dbReference type="Gene3D" id="3.40.50.1820">
    <property type="entry name" value="alpha/beta hydrolase"/>
    <property type="match status" value="1"/>
</dbReference>
<feature type="domain" description="BD-FAE-like" evidence="3">
    <location>
        <begin position="82"/>
        <end position="278"/>
    </location>
</feature>
<protein>
    <submittedName>
        <fullName evidence="4">Acetyl esterase/lipase</fullName>
    </submittedName>
</protein>
<dbReference type="Pfam" id="PF20434">
    <property type="entry name" value="BD-FAE"/>
    <property type="match status" value="1"/>
</dbReference>
<dbReference type="Proteomes" id="UP000190044">
    <property type="component" value="Unassembled WGS sequence"/>
</dbReference>
<keyword evidence="5" id="KW-1185">Reference proteome</keyword>
<evidence type="ECO:0000256" key="2">
    <source>
        <dbReference type="SAM" id="SignalP"/>
    </source>
</evidence>
<dbReference type="OrthoDB" id="9771666at2"/>
<dbReference type="EMBL" id="FUYP01000005">
    <property type="protein sequence ID" value="SKB41388.1"/>
    <property type="molecule type" value="Genomic_DNA"/>
</dbReference>
<keyword evidence="2" id="KW-0732">Signal</keyword>